<protein>
    <recommendedName>
        <fullName evidence="3">peptidylprolyl isomerase</fullName>
        <ecNumber evidence="3">5.2.1.8</ecNumber>
    </recommendedName>
</protein>
<evidence type="ECO:0000256" key="1">
    <source>
        <dbReference type="ARBA" id="ARBA00000971"/>
    </source>
</evidence>
<dbReference type="SUPFAM" id="SSF54534">
    <property type="entry name" value="FKBP-like"/>
    <property type="match status" value="1"/>
</dbReference>
<evidence type="ECO:0000256" key="3">
    <source>
        <dbReference type="ARBA" id="ARBA00013194"/>
    </source>
</evidence>
<dbReference type="PANTHER" id="PTHR47245:SF2">
    <property type="entry name" value="PEPTIDYL-PROLYL CIS-TRANS ISOMERASE HP_0175-RELATED"/>
    <property type="match status" value="1"/>
</dbReference>
<comment type="caution">
    <text evidence="8">The sequence shown here is derived from an EMBL/GenBank/DDBJ whole genome shotgun (WGS) entry which is preliminary data.</text>
</comment>
<feature type="signal peptide" evidence="6">
    <location>
        <begin position="1"/>
        <end position="25"/>
    </location>
</feature>
<evidence type="ECO:0000256" key="4">
    <source>
        <dbReference type="ARBA" id="ARBA00023110"/>
    </source>
</evidence>
<keyword evidence="9" id="KW-1185">Reference proteome</keyword>
<feature type="chain" id="PRO_5037121824" description="peptidylprolyl isomerase" evidence="6">
    <location>
        <begin position="26"/>
        <end position="314"/>
    </location>
</feature>
<keyword evidence="4 5" id="KW-0697">Rotamase</keyword>
<dbReference type="EC" id="5.2.1.8" evidence="3"/>
<organism evidence="8 9">
    <name type="scientific">Parahaliea mediterranea</name>
    <dbReference type="NCBI Taxonomy" id="651086"/>
    <lineage>
        <taxon>Bacteria</taxon>
        <taxon>Pseudomonadati</taxon>
        <taxon>Pseudomonadota</taxon>
        <taxon>Gammaproteobacteria</taxon>
        <taxon>Cellvibrionales</taxon>
        <taxon>Halieaceae</taxon>
        <taxon>Parahaliea</taxon>
    </lineage>
</organism>
<dbReference type="InterPro" id="IPR050245">
    <property type="entry name" value="PrsA_foldase"/>
</dbReference>
<dbReference type="RefSeq" id="WP_206558613.1">
    <property type="nucleotide sequence ID" value="NZ_JAFKCZ010000001.1"/>
</dbReference>
<sequence length="314" mass="35572">MHRNFLSFIKLLTLGLFLSGAVALAQEPDFAQSSDRVVVVSDQGASITEQELAYIISKWPPDMQQAAANSKGERLELLNASLASRKMAAEVDGLAIPSAADEAYWKLQTSIVNAKRNYLLQRHLSTLELPDMDKLARERYETDKRKYALVPEKRLTSHILFRCVAGECDRDELRPKAQEVLEQLRAGADFESMVEEYSEDPGSKARGGRFDRWMQLGELGVEPHYSGGAFEIESKGDYSDLVDTRFGLHIIRLDDMQEEHFEPYENVREDIIKDLVAEYRKLALKEFQAQFQISDDAYINGDVVDGLLTPYKGK</sequence>
<reference evidence="8" key="1">
    <citation type="submission" date="2021-02" db="EMBL/GenBank/DDBJ databases">
        <title>PHA producing bacteria isolated from coastal sediment in Guangdong, Shenzhen.</title>
        <authorList>
            <person name="Zheng W."/>
            <person name="Yu S."/>
            <person name="Huang Y."/>
        </authorList>
    </citation>
    <scope>NUCLEOTIDE SEQUENCE</scope>
    <source>
        <strain evidence="8">TN14-10</strain>
    </source>
</reference>
<name>A0A939DBW2_9GAMM</name>
<comment type="catalytic activity">
    <reaction evidence="1">
        <text>[protein]-peptidylproline (omega=180) = [protein]-peptidylproline (omega=0)</text>
        <dbReference type="Rhea" id="RHEA:16237"/>
        <dbReference type="Rhea" id="RHEA-COMP:10747"/>
        <dbReference type="Rhea" id="RHEA-COMP:10748"/>
        <dbReference type="ChEBI" id="CHEBI:83833"/>
        <dbReference type="ChEBI" id="CHEBI:83834"/>
        <dbReference type="EC" id="5.2.1.8"/>
    </reaction>
</comment>
<evidence type="ECO:0000256" key="5">
    <source>
        <dbReference type="PROSITE-ProRule" id="PRU00278"/>
    </source>
</evidence>
<evidence type="ECO:0000313" key="8">
    <source>
        <dbReference type="EMBL" id="MBN7795174.1"/>
    </source>
</evidence>
<evidence type="ECO:0000313" key="9">
    <source>
        <dbReference type="Proteomes" id="UP000664303"/>
    </source>
</evidence>
<evidence type="ECO:0000256" key="2">
    <source>
        <dbReference type="ARBA" id="ARBA00007656"/>
    </source>
</evidence>
<comment type="similarity">
    <text evidence="2">Belongs to the PpiC/parvulin rotamase family.</text>
</comment>
<evidence type="ECO:0000259" key="7">
    <source>
        <dbReference type="PROSITE" id="PS50198"/>
    </source>
</evidence>
<dbReference type="InterPro" id="IPR000297">
    <property type="entry name" value="PPIase_PpiC"/>
</dbReference>
<evidence type="ECO:0000256" key="6">
    <source>
        <dbReference type="SAM" id="SignalP"/>
    </source>
</evidence>
<dbReference type="Gene3D" id="3.10.50.40">
    <property type="match status" value="1"/>
</dbReference>
<keyword evidence="6" id="KW-0732">Signal</keyword>
<gene>
    <name evidence="8" type="ORF">JYP50_01140</name>
</gene>
<dbReference type="EMBL" id="JAFKCZ010000001">
    <property type="protein sequence ID" value="MBN7795174.1"/>
    <property type="molecule type" value="Genomic_DNA"/>
</dbReference>
<dbReference type="PANTHER" id="PTHR47245">
    <property type="entry name" value="PEPTIDYLPROLYL ISOMERASE"/>
    <property type="match status" value="1"/>
</dbReference>
<dbReference type="Pfam" id="PF00639">
    <property type="entry name" value="Rotamase"/>
    <property type="match status" value="1"/>
</dbReference>
<dbReference type="Proteomes" id="UP000664303">
    <property type="component" value="Unassembled WGS sequence"/>
</dbReference>
<dbReference type="GO" id="GO:0003755">
    <property type="term" value="F:peptidyl-prolyl cis-trans isomerase activity"/>
    <property type="evidence" value="ECO:0007669"/>
    <property type="project" value="UniProtKB-KW"/>
</dbReference>
<feature type="domain" description="PpiC" evidence="7">
    <location>
        <begin position="151"/>
        <end position="255"/>
    </location>
</feature>
<proteinExistence type="inferred from homology"/>
<accession>A0A939DBW2</accession>
<keyword evidence="5 8" id="KW-0413">Isomerase</keyword>
<dbReference type="InterPro" id="IPR046357">
    <property type="entry name" value="PPIase_dom_sf"/>
</dbReference>
<dbReference type="AlphaFoldDB" id="A0A939DBW2"/>
<dbReference type="PROSITE" id="PS50198">
    <property type="entry name" value="PPIC_PPIASE_2"/>
    <property type="match status" value="1"/>
</dbReference>